<dbReference type="Proteomes" id="UP000298021">
    <property type="component" value="Unassembled WGS sequence"/>
</dbReference>
<dbReference type="EMBL" id="RKLY01000035">
    <property type="protein sequence ID" value="TGD21555.1"/>
    <property type="molecule type" value="Genomic_DNA"/>
</dbReference>
<accession>A0A4Z0JIL4</accession>
<proteinExistence type="predicted"/>
<evidence type="ECO:0000313" key="1">
    <source>
        <dbReference type="EMBL" id="TGD21555.1"/>
    </source>
</evidence>
<name>A0A4Z0JIL4_9LACO</name>
<dbReference type="AlphaFoldDB" id="A0A4Z0JIL4"/>
<dbReference type="RefSeq" id="WP_135374226.1">
    <property type="nucleotide sequence ID" value="NZ_RKLY01000035.1"/>
</dbReference>
<keyword evidence="2" id="KW-1185">Reference proteome</keyword>
<reference evidence="1 2" key="1">
    <citation type="submission" date="2018-10" db="EMBL/GenBank/DDBJ databases">
        <title>Lactobacillus sp. R7 and Lactobacillus sp. R19 isolated from fermented mustard green product of Taiwan.</title>
        <authorList>
            <person name="Lin S.-T."/>
        </authorList>
    </citation>
    <scope>NUCLEOTIDE SEQUENCE [LARGE SCALE GENOMIC DNA]</scope>
    <source>
        <strain evidence="1 2">BCRC 81127</strain>
    </source>
</reference>
<sequence>MSKNFVRRKTIIKKGKSTDALMRHIRSQHQVVIGGSKEKRELLEMGYYHGYKTYRFLRNVNDPFENESLFSIYLNRYKEFKLGSSKYKNEMKQKLLLKQKFDSIIANNYQSKTLIQHYIHNGEPIPLWAIFELLTLGDYGWFILCLNTNTRLRLEKEIGIVDKVNDTDGSMLPKHIFIIKELRNSIAHNSVIFDCRFKSMKIRNTVLRQLTDKTGIDNITFDSIVDYLILIIYYQKNLGKNNNEMYMLIKNVKKVILKFKNSVSNSVCNKVLGSDFMKKIGRLNEFV</sequence>
<dbReference type="InterPro" id="IPR011664">
    <property type="entry name" value="Abi_system_AbiD/AbiF-like"/>
</dbReference>
<gene>
    <name evidence="1" type="ORF">EGT49_10905</name>
</gene>
<comment type="caution">
    <text evidence="1">The sequence shown here is derived from an EMBL/GenBank/DDBJ whole genome shotgun (WGS) entry which is preliminary data.</text>
</comment>
<protein>
    <submittedName>
        <fullName evidence="1">Abi family protein</fullName>
    </submittedName>
</protein>
<organism evidence="1 2">
    <name type="scientific">Companilactobacillus suantsaicola</name>
    <dbReference type="NCBI Taxonomy" id="2487723"/>
    <lineage>
        <taxon>Bacteria</taxon>
        <taxon>Bacillati</taxon>
        <taxon>Bacillota</taxon>
        <taxon>Bacilli</taxon>
        <taxon>Lactobacillales</taxon>
        <taxon>Lactobacillaceae</taxon>
        <taxon>Companilactobacillus</taxon>
    </lineage>
</organism>
<evidence type="ECO:0000313" key="2">
    <source>
        <dbReference type="Proteomes" id="UP000298021"/>
    </source>
</evidence>
<dbReference type="Pfam" id="PF07751">
    <property type="entry name" value="Abi_2"/>
    <property type="match status" value="1"/>
</dbReference>
<dbReference type="OrthoDB" id="2046111at2"/>